<evidence type="ECO:0000313" key="2">
    <source>
        <dbReference type="Proteomes" id="UP000552709"/>
    </source>
</evidence>
<sequence length="1207" mass="134817">MRSDYGELALDRLRVFVQQRGVPVLLSSRPDGYKLFKAKLSGWADGHIADLSELQQRRLATTWFAHQLRNANEDLADEVVSQRTMAEVETFFEDLHDSPDLAQLAAVPLLLCLLIALRRAEVALPRSRFRVYEEVVKHLLEAHPRRRRRAAAMADDDNTLSSTDMRQAFERLAYEMHCAYPEGMIPIETASEVVAAYLQDGEVGVGLERIEARRVGARLVDVGETNTGLLVGRSPREAGFFHRSLQEFLAAGYLSRINDQLEVVQTRRLDPQWREVLLGALHFTRRTQDAREFINRLRAPGGTVAQRQHLAQLLAEAAFGEFPVPPAVAQEIARDTLTAIEHETWAPQRERLLSHSLDGLQSAKVRDLVHERLRRWFPERLRHPAAVLEAMGTWPIEDETVSLLLRGLHAEDASRRISAAKALAALGCQQPTLFNELARVAMQAQSLDAQAGAVYALVRGWPEALDLSEMLDYHATSPDPDQRLIAYAGLAKQGRLGDEQLEEVLHFRSYRSEISYFLRHLVVEVLVQGWPGDLRVRDACLSGLSQAGMDKDLNWQVLFQGFASDLRVQDAVSEEIREKESPFLSLHDAWPQLLRRFRDVPALVRAIEVRLKRGDLTDHDLHFASLIGQTAFSKTKLLENLNDDYRHWPAEALLEGWGMDDPEIAPRLLELATGPDDVAASIAFLIPDILRDPATARQRLIALLRDPKCARPDFVLNGLYKVGVGEDGQSILDAALIYLDRSSNGADYVFRLFPQETRVLRYAEQLLEKGAGWAAGAIAHYLGHEESIRRALRDQSMPLDPGLRFAIASKLRQRLGDPEEVLSLLEAHHEESDVETRVQCSISLAHRARTEGRQLAPTIEYFMQEMHAHRVSLRVAMRTGIAGLLTLRAIDALTVEVHGRRILDWIPLLLDNYETPGNFVATVARHWEDVRDVVRPALTEGREGGFAREVGLEALAAYADGSSLAGQDLLEVIERDRTIRHSPAVLRFLGRVLPGSGLLLEACLDVLREENPRRDTSLAAAQLLGKYFGGNISVLERLTTATGSVPPQEDVLMAIVEGWPESPVVKEAYDWYTLNRESLSYSLYFRLAGLHSTPEQLITALNATFKSCAAAPAIASQSIVPPLVRRLRQDPAFGTALATWLTTDRNPSAIATIPRLLARAGVLSDELREWCATEIERLSGENTTAPIGTDLIAGRVRPVLHSLLDAI</sequence>
<dbReference type="Proteomes" id="UP000552709">
    <property type="component" value="Unassembled WGS sequence"/>
</dbReference>
<dbReference type="RefSeq" id="WP_184134996.1">
    <property type="nucleotide sequence ID" value="NZ_JACHFL010000011.1"/>
</dbReference>
<evidence type="ECO:0000313" key="1">
    <source>
        <dbReference type="EMBL" id="MBB5364501.1"/>
    </source>
</evidence>
<dbReference type="InterPro" id="IPR016024">
    <property type="entry name" value="ARM-type_fold"/>
</dbReference>
<accession>A0A7W8NFJ5</accession>
<comment type="caution">
    <text evidence="1">The sequence shown here is derived from an EMBL/GenBank/DDBJ whole genome shotgun (WGS) entry which is preliminary data.</text>
</comment>
<reference evidence="1 2" key="1">
    <citation type="submission" date="2020-08" db="EMBL/GenBank/DDBJ databases">
        <title>Genomic Encyclopedia of Type Strains, Phase IV (KMG-IV): sequencing the most valuable type-strain genomes for metagenomic binning, comparative biology and taxonomic classification.</title>
        <authorList>
            <person name="Goeker M."/>
        </authorList>
    </citation>
    <scope>NUCLEOTIDE SEQUENCE [LARGE SCALE GENOMIC DNA]</scope>
    <source>
        <strain evidence="1 2">DSM 27939</strain>
    </source>
</reference>
<dbReference type="EMBL" id="JACHFL010000011">
    <property type="protein sequence ID" value="MBB5364501.1"/>
    <property type="molecule type" value="Genomic_DNA"/>
</dbReference>
<gene>
    <name evidence="1" type="ORF">HNQ08_003614</name>
</gene>
<evidence type="ECO:0008006" key="3">
    <source>
        <dbReference type="Google" id="ProtNLM"/>
    </source>
</evidence>
<keyword evidence="2" id="KW-1185">Reference proteome</keyword>
<dbReference type="SUPFAM" id="SSF48371">
    <property type="entry name" value="ARM repeat"/>
    <property type="match status" value="1"/>
</dbReference>
<name>A0A7W8NFJ5_9DEIO</name>
<dbReference type="AlphaFoldDB" id="A0A7W8NFJ5"/>
<dbReference type="InterPro" id="IPR011989">
    <property type="entry name" value="ARM-like"/>
</dbReference>
<organism evidence="1 2">
    <name type="scientific">Deinococcus humi</name>
    <dbReference type="NCBI Taxonomy" id="662880"/>
    <lineage>
        <taxon>Bacteria</taxon>
        <taxon>Thermotogati</taxon>
        <taxon>Deinococcota</taxon>
        <taxon>Deinococci</taxon>
        <taxon>Deinococcales</taxon>
        <taxon>Deinococcaceae</taxon>
        <taxon>Deinococcus</taxon>
    </lineage>
</organism>
<dbReference type="Gene3D" id="1.25.10.10">
    <property type="entry name" value="Leucine-rich Repeat Variant"/>
    <property type="match status" value="1"/>
</dbReference>
<protein>
    <recommendedName>
        <fullName evidence="3">HEAT repeat domain-containing protein</fullName>
    </recommendedName>
</protein>
<proteinExistence type="predicted"/>